<dbReference type="OMA" id="NWGDGEH"/>
<dbReference type="PROSITE" id="PS50845">
    <property type="entry name" value="RETICULON"/>
    <property type="match status" value="1"/>
</dbReference>
<evidence type="ECO:0000313" key="9">
    <source>
        <dbReference type="EnsemblMetazoa" id="XP_020893705.1"/>
    </source>
</evidence>
<evidence type="ECO:0000256" key="4">
    <source>
        <dbReference type="ARBA" id="ARBA00022989"/>
    </source>
</evidence>
<sequence length="204" mass="23026">MVSFRDIILWRDIKVTTIVFVSGFVFLVCLTQFSLLTVLSTTSMIALVPMLVLRLLFSARSAFWKTEFKHPLHSYLNKDINVSKDKADDIGEKAASYFAHYAVCARNLFLVADLADSVKLLIVLYFLSYIASWFSGITITFMAFIGLFTIPKIYDMYKPEINKAMETIRKAIDDLLDKINAAVPVGKPSKDDKKSNGDEKDKSA</sequence>
<dbReference type="Proteomes" id="UP000887567">
    <property type="component" value="Unplaced"/>
</dbReference>
<accession>A0A913WT37</accession>
<dbReference type="AlphaFoldDB" id="A0A913WT37"/>
<dbReference type="EnsemblMetazoa" id="XM_021038046.2">
    <property type="protein sequence ID" value="XP_020893705.1"/>
    <property type="gene ID" value="LOC110232826"/>
</dbReference>
<evidence type="ECO:0000256" key="5">
    <source>
        <dbReference type="ARBA" id="ARBA00023136"/>
    </source>
</evidence>
<feature type="transmembrane region" description="Helical" evidence="6">
    <location>
        <begin position="133"/>
        <end position="154"/>
    </location>
</feature>
<proteinExistence type="predicted"/>
<dbReference type="PANTHER" id="PTHR45799">
    <property type="entry name" value="RETICULON-LIKE PROTEIN"/>
    <property type="match status" value="1"/>
</dbReference>
<feature type="region of interest" description="Disordered" evidence="7">
    <location>
        <begin position="183"/>
        <end position="204"/>
    </location>
</feature>
<dbReference type="Pfam" id="PF02453">
    <property type="entry name" value="Reticulon"/>
    <property type="match status" value="1"/>
</dbReference>
<dbReference type="GO" id="GO:0030424">
    <property type="term" value="C:axon"/>
    <property type="evidence" value="ECO:0007669"/>
    <property type="project" value="TreeGrafter"/>
</dbReference>
<dbReference type="PANTHER" id="PTHR45799:SF2">
    <property type="entry name" value="RETICULON-LIKE PROTEIN"/>
    <property type="match status" value="1"/>
</dbReference>
<keyword evidence="4 6" id="KW-1133">Transmembrane helix</keyword>
<feature type="transmembrane region" description="Helical" evidence="6">
    <location>
        <begin position="12"/>
        <end position="33"/>
    </location>
</feature>
<protein>
    <recommendedName>
        <fullName evidence="6">Reticulon-like protein</fullName>
    </recommendedName>
</protein>
<keyword evidence="3 6" id="KW-0256">Endoplasmic reticulum</keyword>
<dbReference type="InterPro" id="IPR003388">
    <property type="entry name" value="Reticulon"/>
</dbReference>
<keyword evidence="10" id="KW-1185">Reference proteome</keyword>
<evidence type="ECO:0000256" key="2">
    <source>
        <dbReference type="ARBA" id="ARBA00022692"/>
    </source>
</evidence>
<dbReference type="OrthoDB" id="567788at2759"/>
<evidence type="ECO:0000256" key="6">
    <source>
        <dbReference type="RuleBase" id="RU363132"/>
    </source>
</evidence>
<feature type="domain" description="Reticulon" evidence="8">
    <location>
        <begin position="4"/>
        <end position="204"/>
    </location>
</feature>
<keyword evidence="5 6" id="KW-0472">Membrane</keyword>
<reference evidence="9" key="1">
    <citation type="submission" date="2022-11" db="UniProtKB">
        <authorList>
            <consortium name="EnsemblMetazoa"/>
        </authorList>
    </citation>
    <scope>IDENTIFICATION</scope>
</reference>
<keyword evidence="2 6" id="KW-0812">Transmembrane</keyword>
<comment type="subcellular location">
    <subcellularLocation>
        <location evidence="1 6">Endoplasmic reticulum membrane</location>
        <topology evidence="1 6">Multi-pass membrane protein</topology>
    </subcellularLocation>
</comment>
<organism evidence="9 10">
    <name type="scientific">Exaiptasia diaphana</name>
    <name type="common">Tropical sea anemone</name>
    <name type="synonym">Aiptasia pulchella</name>
    <dbReference type="NCBI Taxonomy" id="2652724"/>
    <lineage>
        <taxon>Eukaryota</taxon>
        <taxon>Metazoa</taxon>
        <taxon>Cnidaria</taxon>
        <taxon>Anthozoa</taxon>
        <taxon>Hexacorallia</taxon>
        <taxon>Actiniaria</taxon>
        <taxon>Aiptasiidae</taxon>
        <taxon>Exaiptasia</taxon>
    </lineage>
</organism>
<dbReference type="GeneID" id="110232826"/>
<dbReference type="Gene3D" id="1.20.5.2480">
    <property type="match status" value="1"/>
</dbReference>
<name>A0A913WT37_EXADI</name>
<dbReference type="KEGG" id="epa:110232826"/>
<dbReference type="RefSeq" id="XP_020893705.1">
    <property type="nucleotide sequence ID" value="XM_021038046.2"/>
</dbReference>
<feature type="transmembrane region" description="Helical" evidence="6">
    <location>
        <begin position="39"/>
        <end position="57"/>
    </location>
</feature>
<evidence type="ECO:0000256" key="1">
    <source>
        <dbReference type="ARBA" id="ARBA00004477"/>
    </source>
</evidence>
<dbReference type="GO" id="GO:0005789">
    <property type="term" value="C:endoplasmic reticulum membrane"/>
    <property type="evidence" value="ECO:0007669"/>
    <property type="project" value="UniProtKB-SubCell"/>
</dbReference>
<evidence type="ECO:0000259" key="8">
    <source>
        <dbReference type="PROSITE" id="PS50845"/>
    </source>
</evidence>
<evidence type="ECO:0000256" key="3">
    <source>
        <dbReference type="ARBA" id="ARBA00022824"/>
    </source>
</evidence>
<feature type="compositionally biased region" description="Basic and acidic residues" evidence="7">
    <location>
        <begin position="188"/>
        <end position="204"/>
    </location>
</feature>
<dbReference type="InterPro" id="IPR046964">
    <property type="entry name" value="RTN1-4"/>
</dbReference>
<evidence type="ECO:0000313" key="10">
    <source>
        <dbReference type="Proteomes" id="UP000887567"/>
    </source>
</evidence>
<evidence type="ECO:0000256" key="7">
    <source>
        <dbReference type="SAM" id="MobiDB-lite"/>
    </source>
</evidence>